<protein>
    <recommendedName>
        <fullName evidence="4">serine-type D-Ala-D-Ala carboxypeptidase</fullName>
        <ecNumber evidence="4">3.4.16.4</ecNumber>
    </recommendedName>
</protein>
<dbReference type="Gene3D" id="3.40.710.10">
    <property type="entry name" value="DD-peptidase/beta-lactamase superfamily"/>
    <property type="match status" value="1"/>
</dbReference>
<dbReference type="GO" id="GO:0009252">
    <property type="term" value="P:peptidoglycan biosynthetic process"/>
    <property type="evidence" value="ECO:0007669"/>
    <property type="project" value="UniProtKB-UniPathway"/>
</dbReference>
<comment type="similarity">
    <text evidence="3 15">Belongs to the peptidase S11 family.</text>
</comment>
<reference evidence="19" key="1">
    <citation type="submission" date="2017-05" db="EMBL/GenBank/DDBJ databases">
        <authorList>
            <person name="Sung H."/>
        </authorList>
    </citation>
    <scope>NUCLEOTIDE SEQUENCE [LARGE SCALE GENOMIC DNA]</scope>
    <source>
        <strain evidence="19">AR23208</strain>
    </source>
</reference>
<dbReference type="SMART" id="SM00936">
    <property type="entry name" value="PBP5_C"/>
    <property type="match status" value="1"/>
</dbReference>
<comment type="pathway">
    <text evidence="2">Cell wall biogenesis; peptidoglycan biosynthesis.</text>
</comment>
<dbReference type="InterPro" id="IPR012338">
    <property type="entry name" value="Beta-lactam/transpept-like"/>
</dbReference>
<keyword evidence="10" id="KW-0573">Peptidoglycan synthesis</keyword>
<evidence type="ECO:0000256" key="16">
    <source>
        <dbReference type="SAM" id="Phobius"/>
    </source>
</evidence>
<dbReference type="PANTHER" id="PTHR21581:SF33">
    <property type="entry name" value="D-ALANYL-D-ALANINE CARBOXYPEPTIDASE DACB"/>
    <property type="match status" value="1"/>
</dbReference>
<dbReference type="PRINTS" id="PR00725">
    <property type="entry name" value="DADACBPTASE1"/>
</dbReference>
<dbReference type="Pfam" id="PF07943">
    <property type="entry name" value="PBP5_C"/>
    <property type="match status" value="1"/>
</dbReference>
<dbReference type="GO" id="GO:0071555">
    <property type="term" value="P:cell wall organization"/>
    <property type="evidence" value="ECO:0007669"/>
    <property type="project" value="UniProtKB-KW"/>
</dbReference>
<keyword evidence="7" id="KW-0732">Signal</keyword>
<sequence length="510" mass="56101">MADVAINKASTKGSPAPLSVAAGIISSRAPATANTAKPITRMRAGVNAFCQPFSCQACFFGMKSPQYFRNRFEYNGTNALLQAMICKLLTLQTWAYVYYNGGWVKIMRKLRRMLTTCCILICLLTFTSISHVQAAHDEKKPTGLTAKGAVLYDRQSGQFLFEQHPDEQLYPASITKVLTAILALEKGDWNAKVKTSKLAREQEGNRIYLEYDEEQTLGNLLYGLMLNSGNDAAVAIAEHIGGSVEQFAVMMNEKAKEIGATHTHFVTPSGLHDDDHYTTARDMALISSYAMNNETFRKIVATETLPWKGQVWESVLVNLNQMLFEYEGATGIKTGFTDQAQQTITVSAKRGDRELIAVVMGVENRPKIREEATLLLDYGFDQFVTKKVAGKGDTLQAFDMNGTPVHAVLAADIYRTVPQESSTKFQAVAHINVPQAPFAKGDRVGTVDYFQDGERIITADLLSDSDVAALPSTEAALVTEDKFLLLSALIAVLLVVPKRLGKLKKTSRTL</sequence>
<keyword evidence="16" id="KW-0472">Membrane</keyword>
<evidence type="ECO:0000256" key="6">
    <source>
        <dbReference type="ARBA" id="ARBA00022670"/>
    </source>
</evidence>
<feature type="active site" description="Proton acceptor" evidence="13">
    <location>
        <position position="176"/>
    </location>
</feature>
<dbReference type="Proteomes" id="UP000195437">
    <property type="component" value="Chromosome"/>
</dbReference>
<evidence type="ECO:0000256" key="8">
    <source>
        <dbReference type="ARBA" id="ARBA00022801"/>
    </source>
</evidence>
<dbReference type="Pfam" id="PF00768">
    <property type="entry name" value="Peptidase_S11"/>
    <property type="match status" value="1"/>
</dbReference>
<feature type="active site" description="Acyl-ester intermediate" evidence="13">
    <location>
        <position position="173"/>
    </location>
</feature>
<dbReference type="AlphaFoldDB" id="A0A1Y0IRU1"/>
<dbReference type="InterPro" id="IPR015956">
    <property type="entry name" value="Peniciliin-bd_prot_C_sf"/>
</dbReference>
<dbReference type="EMBL" id="CP021434">
    <property type="protein sequence ID" value="ARU63157.1"/>
    <property type="molecule type" value="Genomic_DNA"/>
</dbReference>
<dbReference type="GO" id="GO:0006508">
    <property type="term" value="P:proteolysis"/>
    <property type="evidence" value="ECO:0007669"/>
    <property type="project" value="UniProtKB-KW"/>
</dbReference>
<dbReference type="GO" id="GO:0008360">
    <property type="term" value="P:regulation of cell shape"/>
    <property type="evidence" value="ECO:0007669"/>
    <property type="project" value="UniProtKB-KW"/>
</dbReference>
<feature type="active site" evidence="13">
    <location>
        <position position="228"/>
    </location>
</feature>
<evidence type="ECO:0000256" key="5">
    <source>
        <dbReference type="ARBA" id="ARBA00022645"/>
    </source>
</evidence>
<keyword evidence="16" id="KW-0812">Transmembrane</keyword>
<keyword evidence="9" id="KW-0133">Cell shape</keyword>
<evidence type="ECO:0000256" key="1">
    <source>
        <dbReference type="ARBA" id="ARBA00003217"/>
    </source>
</evidence>
<feature type="domain" description="Peptidase S11 D-Ala-D-Ala carboxypeptidase A C-terminal" evidence="17">
    <location>
        <begin position="383"/>
        <end position="469"/>
    </location>
</feature>
<dbReference type="EC" id="3.4.16.4" evidence="4"/>
<dbReference type="PANTHER" id="PTHR21581">
    <property type="entry name" value="D-ALANYL-D-ALANINE CARBOXYPEPTIDASE"/>
    <property type="match status" value="1"/>
</dbReference>
<evidence type="ECO:0000256" key="7">
    <source>
        <dbReference type="ARBA" id="ARBA00022729"/>
    </source>
</evidence>
<feature type="binding site" evidence="14">
    <location>
        <position position="333"/>
    </location>
    <ligand>
        <name>substrate</name>
    </ligand>
</feature>
<proteinExistence type="inferred from homology"/>
<evidence type="ECO:0000256" key="15">
    <source>
        <dbReference type="RuleBase" id="RU004016"/>
    </source>
</evidence>
<dbReference type="InterPro" id="IPR037167">
    <property type="entry name" value="Peptidase_S11_C_sf"/>
</dbReference>
<keyword evidence="5" id="KW-0121">Carboxypeptidase</keyword>
<evidence type="ECO:0000259" key="17">
    <source>
        <dbReference type="SMART" id="SM00936"/>
    </source>
</evidence>
<keyword evidence="19" id="KW-1185">Reference proteome</keyword>
<evidence type="ECO:0000313" key="18">
    <source>
        <dbReference type="EMBL" id="ARU63157.1"/>
    </source>
</evidence>
<dbReference type="SUPFAM" id="SSF56601">
    <property type="entry name" value="beta-lactamase/transpeptidase-like"/>
    <property type="match status" value="1"/>
</dbReference>
<evidence type="ECO:0000256" key="11">
    <source>
        <dbReference type="ARBA" id="ARBA00023316"/>
    </source>
</evidence>
<dbReference type="KEGG" id="tum:CBW65_20855"/>
<dbReference type="SUPFAM" id="SSF69189">
    <property type="entry name" value="Penicillin-binding protein associated domain"/>
    <property type="match status" value="1"/>
</dbReference>
<organism evidence="18 19">
    <name type="scientific">Tumebacillus avium</name>
    <dbReference type="NCBI Taxonomy" id="1903704"/>
    <lineage>
        <taxon>Bacteria</taxon>
        <taxon>Bacillati</taxon>
        <taxon>Bacillota</taxon>
        <taxon>Bacilli</taxon>
        <taxon>Bacillales</taxon>
        <taxon>Alicyclobacillaceae</taxon>
        <taxon>Tumebacillus</taxon>
    </lineage>
</organism>
<feature type="transmembrane region" description="Helical" evidence="16">
    <location>
        <begin position="113"/>
        <end position="132"/>
    </location>
</feature>
<dbReference type="InterPro" id="IPR018044">
    <property type="entry name" value="Peptidase_S11"/>
</dbReference>
<gene>
    <name evidence="18" type="ORF">CBW65_20855</name>
</gene>
<name>A0A1Y0IRU1_9BACL</name>
<evidence type="ECO:0000256" key="13">
    <source>
        <dbReference type="PIRSR" id="PIRSR618044-1"/>
    </source>
</evidence>
<evidence type="ECO:0000256" key="2">
    <source>
        <dbReference type="ARBA" id="ARBA00004752"/>
    </source>
</evidence>
<keyword evidence="11" id="KW-0961">Cell wall biogenesis/degradation</keyword>
<dbReference type="InterPro" id="IPR001967">
    <property type="entry name" value="Peptidase_S11_N"/>
</dbReference>
<keyword evidence="16" id="KW-1133">Transmembrane helix</keyword>
<evidence type="ECO:0000256" key="14">
    <source>
        <dbReference type="PIRSR" id="PIRSR618044-2"/>
    </source>
</evidence>
<evidence type="ECO:0000256" key="10">
    <source>
        <dbReference type="ARBA" id="ARBA00022984"/>
    </source>
</evidence>
<dbReference type="InterPro" id="IPR012907">
    <property type="entry name" value="Peptidase_S11_C"/>
</dbReference>
<keyword evidence="6" id="KW-0645">Protease</keyword>
<keyword evidence="8" id="KW-0378">Hydrolase</keyword>
<dbReference type="Gene3D" id="2.60.410.10">
    <property type="entry name" value="D-Ala-D-Ala carboxypeptidase, C-terminal domain"/>
    <property type="match status" value="1"/>
</dbReference>
<comment type="catalytic activity">
    <reaction evidence="12">
        <text>Preferential cleavage: (Ac)2-L-Lys-D-Ala-|-D-Ala. Also transpeptidation of peptidyl-alanyl moieties that are N-acyl substituents of D-alanine.</text>
        <dbReference type="EC" id="3.4.16.4"/>
    </reaction>
</comment>
<evidence type="ECO:0000256" key="12">
    <source>
        <dbReference type="ARBA" id="ARBA00034000"/>
    </source>
</evidence>
<comment type="function">
    <text evidence="1">Removes C-terminal D-alanyl residues from sugar-peptide cell wall precursors.</text>
</comment>
<dbReference type="UniPathway" id="UPA00219"/>
<evidence type="ECO:0000313" key="19">
    <source>
        <dbReference type="Proteomes" id="UP000195437"/>
    </source>
</evidence>
<dbReference type="GO" id="GO:0009002">
    <property type="term" value="F:serine-type D-Ala-D-Ala carboxypeptidase activity"/>
    <property type="evidence" value="ECO:0007669"/>
    <property type="project" value="UniProtKB-EC"/>
</dbReference>
<evidence type="ECO:0000256" key="3">
    <source>
        <dbReference type="ARBA" id="ARBA00007164"/>
    </source>
</evidence>
<evidence type="ECO:0000256" key="4">
    <source>
        <dbReference type="ARBA" id="ARBA00012448"/>
    </source>
</evidence>
<evidence type="ECO:0000256" key="9">
    <source>
        <dbReference type="ARBA" id="ARBA00022960"/>
    </source>
</evidence>
<accession>A0A1Y0IRU1</accession>